<dbReference type="GO" id="GO:0003677">
    <property type="term" value="F:DNA binding"/>
    <property type="evidence" value="ECO:0007669"/>
    <property type="project" value="UniProtKB-KW"/>
</dbReference>
<evidence type="ECO:0000313" key="5">
    <source>
        <dbReference type="EMBL" id="SEA27606.1"/>
    </source>
</evidence>
<proteinExistence type="inferred from homology"/>
<keyword evidence="6" id="KW-1185">Reference proteome</keyword>
<accession>A0A1H3ZV01</accession>
<dbReference type="PANTHER" id="PTHR42932">
    <property type="entry name" value="GENERAL STRESS PROTEIN 20U"/>
    <property type="match status" value="1"/>
</dbReference>
<dbReference type="Gene3D" id="1.20.1260.10">
    <property type="match status" value="1"/>
</dbReference>
<dbReference type="RefSeq" id="WP_091086077.1">
    <property type="nucleotide sequence ID" value="NZ_FNRD01000003.1"/>
</dbReference>
<evidence type="ECO:0000259" key="4">
    <source>
        <dbReference type="Pfam" id="PF00210"/>
    </source>
</evidence>
<gene>
    <name evidence="5" type="ORF">SAMN05443667_10384</name>
</gene>
<dbReference type="PIRSF" id="PIRSF005900">
    <property type="entry name" value="Dps"/>
    <property type="match status" value="1"/>
</dbReference>
<dbReference type="InterPro" id="IPR002177">
    <property type="entry name" value="DPS_DNA-bd"/>
</dbReference>
<dbReference type="InterPro" id="IPR012347">
    <property type="entry name" value="Ferritin-like"/>
</dbReference>
<feature type="domain" description="Ferritin/DPS" evidence="4">
    <location>
        <begin position="20"/>
        <end position="156"/>
    </location>
</feature>
<reference evidence="6" key="1">
    <citation type="submission" date="2016-10" db="EMBL/GenBank/DDBJ databases">
        <authorList>
            <person name="Varghese N."/>
            <person name="Submissions S."/>
        </authorList>
    </citation>
    <scope>NUCLEOTIDE SEQUENCE [LARGE SCALE GENOMIC DNA]</scope>
    <source>
        <strain evidence="6">DSM 22376</strain>
    </source>
</reference>
<evidence type="ECO:0000256" key="2">
    <source>
        <dbReference type="RuleBase" id="RU003875"/>
    </source>
</evidence>
<sequence length="157" mass="18063">MKPQIGITENHLANSVTLLSFVLADGMTLYIKTRKFHWNVCGESFMEIHKLFENQYKQLEESIDEIAERINKLGGKTIGTMAEFSQLTNLKESPNKYPSQKEMLTELLNDHETVIVSLRKGIEVSEKENKDIGTADFLTGMLQEHETIAWILRRYLS</sequence>
<evidence type="ECO:0000256" key="1">
    <source>
        <dbReference type="ARBA" id="ARBA00009497"/>
    </source>
</evidence>
<dbReference type="AlphaFoldDB" id="A0A1H3ZV01"/>
<dbReference type="GO" id="GO:0008199">
    <property type="term" value="F:ferric iron binding"/>
    <property type="evidence" value="ECO:0007669"/>
    <property type="project" value="InterPro"/>
</dbReference>
<organism evidence="5 6">
    <name type="scientific">Flavobacterium gillisiae</name>
    <dbReference type="NCBI Taxonomy" id="150146"/>
    <lineage>
        <taxon>Bacteria</taxon>
        <taxon>Pseudomonadati</taxon>
        <taxon>Bacteroidota</taxon>
        <taxon>Flavobacteriia</taxon>
        <taxon>Flavobacteriales</taxon>
        <taxon>Flavobacteriaceae</taxon>
        <taxon>Flavobacterium</taxon>
    </lineage>
</organism>
<evidence type="ECO:0000313" key="6">
    <source>
        <dbReference type="Proteomes" id="UP000198951"/>
    </source>
</evidence>
<evidence type="ECO:0000256" key="3">
    <source>
        <dbReference type="SAM" id="Coils"/>
    </source>
</evidence>
<name>A0A1H3ZV01_9FLAO</name>
<dbReference type="OrthoDB" id="9797023at2"/>
<dbReference type="EMBL" id="FNRD01000003">
    <property type="protein sequence ID" value="SEA27606.1"/>
    <property type="molecule type" value="Genomic_DNA"/>
</dbReference>
<dbReference type="PANTHER" id="PTHR42932:SF3">
    <property type="entry name" value="DNA PROTECTION DURING STARVATION PROTEIN"/>
    <property type="match status" value="1"/>
</dbReference>
<dbReference type="InterPro" id="IPR009078">
    <property type="entry name" value="Ferritin-like_SF"/>
</dbReference>
<dbReference type="SUPFAM" id="SSF47240">
    <property type="entry name" value="Ferritin-like"/>
    <property type="match status" value="1"/>
</dbReference>
<keyword evidence="3" id="KW-0175">Coiled coil</keyword>
<protein>
    <submittedName>
        <fullName evidence="5">Starvation-inducible DNA-binding protein</fullName>
    </submittedName>
</protein>
<dbReference type="STRING" id="150146.SAMN05443667_10384"/>
<dbReference type="PRINTS" id="PR01346">
    <property type="entry name" value="HELNAPAPROT"/>
</dbReference>
<dbReference type="Pfam" id="PF00210">
    <property type="entry name" value="Ferritin"/>
    <property type="match status" value="1"/>
</dbReference>
<dbReference type="InterPro" id="IPR008331">
    <property type="entry name" value="Ferritin_DPS_dom"/>
</dbReference>
<dbReference type="CDD" id="cd01043">
    <property type="entry name" value="DPS"/>
    <property type="match status" value="1"/>
</dbReference>
<feature type="coiled-coil region" evidence="3">
    <location>
        <begin position="49"/>
        <end position="76"/>
    </location>
</feature>
<dbReference type="Proteomes" id="UP000198951">
    <property type="component" value="Unassembled WGS sequence"/>
</dbReference>
<keyword evidence="5" id="KW-0238">DNA-binding</keyword>
<comment type="similarity">
    <text evidence="1 2">Belongs to the Dps family.</text>
</comment>